<dbReference type="PROSITE" id="PS50294">
    <property type="entry name" value="WD_REPEATS_REGION"/>
    <property type="match status" value="1"/>
</dbReference>
<dbReference type="RefSeq" id="XP_042999119.1">
    <property type="nucleotide sequence ID" value="XM_043143186.1"/>
</dbReference>
<dbReference type="GO" id="GO:0003723">
    <property type="term" value="F:RNA binding"/>
    <property type="evidence" value="ECO:0007669"/>
    <property type="project" value="InterPro"/>
</dbReference>
<dbReference type="GO" id="GO:2000234">
    <property type="term" value="P:positive regulation of rRNA processing"/>
    <property type="evidence" value="ECO:0007669"/>
    <property type="project" value="TreeGrafter"/>
</dbReference>
<dbReference type="PANTHER" id="PTHR44215">
    <property type="entry name" value="WD REPEAT-CONTAINING PROTEIN 75"/>
    <property type="match status" value="1"/>
</dbReference>
<evidence type="ECO:0000256" key="4">
    <source>
        <dbReference type="ARBA" id="ARBA00022574"/>
    </source>
</evidence>
<dbReference type="EMBL" id="CP072756">
    <property type="protein sequence ID" value="QUC21446.1"/>
    <property type="molecule type" value="Genomic_DNA"/>
</dbReference>
<protein>
    <recommendedName>
        <fullName evidence="12">WD repeat-containing protein 75</fullName>
    </recommendedName>
</protein>
<evidence type="ECO:0000256" key="8">
    <source>
        <dbReference type="PROSITE-ProRule" id="PRU00221"/>
    </source>
</evidence>
<keyword evidence="6" id="KW-0804">Transcription</keyword>
<keyword evidence="2" id="KW-0690">Ribosome biogenesis</keyword>
<dbReference type="GO" id="GO:0045943">
    <property type="term" value="P:positive regulation of transcription by RNA polymerase I"/>
    <property type="evidence" value="ECO:0007669"/>
    <property type="project" value="InterPro"/>
</dbReference>
<feature type="region of interest" description="Disordered" evidence="9">
    <location>
        <begin position="1"/>
        <end position="82"/>
    </location>
</feature>
<dbReference type="InterPro" id="IPR011047">
    <property type="entry name" value="Quinoprotein_ADH-like_sf"/>
</dbReference>
<dbReference type="SUPFAM" id="SSF50998">
    <property type="entry name" value="Quinoprotein alcohol dehydrogenase-like"/>
    <property type="match status" value="1"/>
</dbReference>
<feature type="repeat" description="WD" evidence="8">
    <location>
        <begin position="360"/>
        <end position="401"/>
    </location>
</feature>
<keyword evidence="5" id="KW-0677">Repeat</keyword>
<dbReference type="KEGG" id="uvi:66066466"/>
<evidence type="ECO:0000256" key="6">
    <source>
        <dbReference type="ARBA" id="ARBA00023163"/>
    </source>
</evidence>
<evidence type="ECO:0000256" key="3">
    <source>
        <dbReference type="ARBA" id="ARBA00022552"/>
    </source>
</evidence>
<evidence type="ECO:0000256" key="9">
    <source>
        <dbReference type="SAM" id="MobiDB-lite"/>
    </source>
</evidence>
<proteinExistence type="predicted"/>
<dbReference type="GeneID" id="66066466"/>
<dbReference type="SUPFAM" id="SSF82171">
    <property type="entry name" value="DPP6 N-terminal domain-like"/>
    <property type="match status" value="1"/>
</dbReference>
<sequence>MAGAKSPRVKDDETKKRKREANDGNPNSKRHRHRKSKAVSGDAQTPQKSKGEEQENGKGAQELAEPRPREVIGQPNDGDGGWRISKPMGGRMMDIDPILAADEQYLILTYNTSIQIYNTNDSLLVRRIPISTLDTTSCQGSTPARIVATRLSKSNPQLVWVACSDGTVYSANWAQGGAPSPVLQTASRTAKALVVIPAAHAVNKDILLLAESEKASHMQVMAYQPVEGSKPQSKRLLSLEGKQGCGLQILESSEDGKFVVGAFQDQSFVGSLSSAAPQDLEQLHYDFFSFDCPDLVTCLDLRLRHRLSGGKRAHRETDNAVDVIVGGARGGIYVYHNAVATVGKPVNRQSAEKGLLVQKHHWHRKAVHAVKWSRDGHYFISGGSENVLVIWQVDTSKKDFLPHLSGSVENIVVSAAGSSYILHLDDNSAMMLSTAEMKPTAYVAGIQSAAMDVSQPKDLLVRRVWETPKQVRRPIPATMRPSEPSKFYVCVGNGRQATMSGEFSAPMLQCFDLETFTSVSTQALARTQPTDVNLTSKGHAIDEPLVTTLAFAADGRWLASIDEWRPSHRDVENVSADLRDQFIRERREIFLKFWQVRDAGSSFALVSRINAPHATKCPEPVLGLAADPTASSFATIGADGVARVWRPRDRLNAGVAVKDQDGNTAVSWSCAQAIAIGNGTGSDAGTDHTDPTRATEVQGSIAFSEDGSTLFAAIGSAGSGHVFVIDASSGQFVRVLEGLWSGKLHSIQASSSYIIVLSDELKVYDVVGDELRYGIAVPQTEGVSELLQLAVDHTSGHFAVTLPLGGGVSSIGVFSPEHHQPLLVRSTPHRIVSLVCAPDASGFIALDDAAQVWVVTEGSDPSPLATVQPLQDLQLHDISGEVDLAVGGDDAMDAASEDDVSDVDMADDDDEDDSAVNVIAQHRLTDIFDAAPAFAAPSIEDMFYKVTGLLAAKPLVE</sequence>
<dbReference type="Pfam" id="PF23869">
    <property type="entry name" value="Beta-prop_WDR75_1st"/>
    <property type="match status" value="1"/>
</dbReference>
<keyword evidence="7" id="KW-0539">Nucleus</keyword>
<dbReference type="GO" id="GO:0006364">
    <property type="term" value="P:rRNA processing"/>
    <property type="evidence" value="ECO:0007669"/>
    <property type="project" value="UniProtKB-KW"/>
</dbReference>
<keyword evidence="4 8" id="KW-0853">WD repeat</keyword>
<gene>
    <name evidence="10" type="ORF">UV8b_05689</name>
</gene>
<evidence type="ECO:0000313" key="11">
    <source>
        <dbReference type="Proteomes" id="UP000027002"/>
    </source>
</evidence>
<evidence type="ECO:0000313" key="10">
    <source>
        <dbReference type="EMBL" id="QUC21446.1"/>
    </source>
</evidence>
<feature type="compositionally biased region" description="Basic residues" evidence="9">
    <location>
        <begin position="28"/>
        <end position="37"/>
    </location>
</feature>
<dbReference type="InterPro" id="IPR015943">
    <property type="entry name" value="WD40/YVTN_repeat-like_dom_sf"/>
</dbReference>
<dbReference type="InterPro" id="IPR001680">
    <property type="entry name" value="WD40_rpt"/>
</dbReference>
<reference evidence="10" key="1">
    <citation type="submission" date="2020-03" db="EMBL/GenBank/DDBJ databases">
        <title>A mixture of massive structural variations and highly conserved coding sequences in Ustilaginoidea virens genome.</title>
        <authorList>
            <person name="Zhang K."/>
            <person name="Zhao Z."/>
            <person name="Zhang Z."/>
            <person name="Li Y."/>
            <person name="Hsiang T."/>
            <person name="Sun W."/>
        </authorList>
    </citation>
    <scope>NUCLEOTIDE SEQUENCE</scope>
    <source>
        <strain evidence="10">UV-8b</strain>
    </source>
</reference>
<dbReference type="Gene3D" id="2.130.10.10">
    <property type="entry name" value="YVTN repeat-like/Quinoprotein amine dehydrogenase"/>
    <property type="match status" value="2"/>
</dbReference>
<dbReference type="PANTHER" id="PTHR44215:SF1">
    <property type="entry name" value="WD REPEAT-CONTAINING PROTEIN 75"/>
    <property type="match status" value="1"/>
</dbReference>
<comment type="subcellular location">
    <subcellularLocation>
        <location evidence="1">Nucleus</location>
        <location evidence="1">Nucleolus</location>
    </subcellularLocation>
</comment>
<keyword evidence="3" id="KW-0698">rRNA processing</keyword>
<dbReference type="PROSITE" id="PS50082">
    <property type="entry name" value="WD_REPEATS_2"/>
    <property type="match status" value="1"/>
</dbReference>
<evidence type="ECO:0000256" key="1">
    <source>
        <dbReference type="ARBA" id="ARBA00004604"/>
    </source>
</evidence>
<accession>A0A8E5HTW0</accession>
<dbReference type="Proteomes" id="UP000027002">
    <property type="component" value="Chromosome 4"/>
</dbReference>
<evidence type="ECO:0000256" key="5">
    <source>
        <dbReference type="ARBA" id="ARBA00022737"/>
    </source>
</evidence>
<evidence type="ECO:0000256" key="2">
    <source>
        <dbReference type="ARBA" id="ARBA00022517"/>
    </source>
</evidence>
<dbReference type="GO" id="GO:0032040">
    <property type="term" value="C:small-subunit processome"/>
    <property type="evidence" value="ECO:0007669"/>
    <property type="project" value="InterPro"/>
</dbReference>
<keyword evidence="11" id="KW-1185">Reference proteome</keyword>
<dbReference type="InterPro" id="IPR053826">
    <property type="entry name" value="WDR75"/>
</dbReference>
<name>A0A8E5HTW0_USTVR</name>
<evidence type="ECO:0000256" key="7">
    <source>
        <dbReference type="ARBA" id="ARBA00023242"/>
    </source>
</evidence>
<dbReference type="OrthoDB" id="4096at2759"/>
<dbReference type="AlphaFoldDB" id="A0A8E5HTW0"/>
<evidence type="ECO:0008006" key="12">
    <source>
        <dbReference type="Google" id="ProtNLM"/>
    </source>
</evidence>
<organism evidence="10 11">
    <name type="scientific">Ustilaginoidea virens</name>
    <name type="common">Rice false smut fungus</name>
    <name type="synonym">Villosiclava virens</name>
    <dbReference type="NCBI Taxonomy" id="1159556"/>
    <lineage>
        <taxon>Eukaryota</taxon>
        <taxon>Fungi</taxon>
        <taxon>Dikarya</taxon>
        <taxon>Ascomycota</taxon>
        <taxon>Pezizomycotina</taxon>
        <taxon>Sordariomycetes</taxon>
        <taxon>Hypocreomycetidae</taxon>
        <taxon>Hypocreales</taxon>
        <taxon>Clavicipitaceae</taxon>
        <taxon>Ustilaginoidea</taxon>
    </lineage>
</organism>
<dbReference type="SMART" id="SM00320">
    <property type="entry name" value="WD40"/>
    <property type="match status" value="3"/>
</dbReference>